<dbReference type="AlphaFoldDB" id="A0A1Q8YJZ4"/>
<sequence length="238" mass="26668">MQKNTAPLPDWELVLSSAARLQRILPDAVLVGGTASAIHAEHRFSRDADHVLTDLRSRFDDVLTQLESVAGWKTARVQRPVQILGSLDGIETGVWQLIRDDPLETTVVDYHGVRITVPTEGEILRIKGVLILKRNATRDYLDFVALADHMGDDSIALALRSFDRLYYQANGESPLQQLLVQLANAVPYDLEETELSEYKSLDPRWHDWGVVKADCAHIATVIFDRVCDWQADHCGEAS</sequence>
<protein>
    <recommendedName>
        <fullName evidence="3">Nucleotidyl transferase AbiEii/AbiGii toxin family protein</fullName>
    </recommendedName>
</protein>
<proteinExistence type="predicted"/>
<dbReference type="STRING" id="81479.RA876_15640"/>
<accession>A0A1Q8YJZ4</accession>
<dbReference type="EMBL" id="MSYM01000003">
    <property type="protein sequence ID" value="OLP08374.1"/>
    <property type="molecule type" value="Genomic_DNA"/>
</dbReference>
<name>A0A1Q8YJZ4_9BURK</name>
<reference evidence="1 2" key="1">
    <citation type="submission" date="2017-01" db="EMBL/GenBank/DDBJ databases">
        <title>Genome sequence of Rhodoferax antarcticus ANT.BR, a psychrophilic purple nonsulfur bacterium from an Antarctic microbial mat.</title>
        <authorList>
            <person name="Baker J."/>
            <person name="Riester C."/>
            <person name="Skinner B."/>
            <person name="Newell A."/>
            <person name="Swingley W."/>
            <person name="Madigan M."/>
            <person name="Jung D."/>
            <person name="Asao M."/>
            <person name="Chen M."/>
            <person name="Loughlin P."/>
            <person name="Pan H."/>
            <person name="Lin S."/>
            <person name="Li N."/>
            <person name="Shaw J."/>
            <person name="Prado M."/>
            <person name="Sherman C."/>
            <person name="Li X."/>
            <person name="Tang J."/>
            <person name="Blankenship R."/>
            <person name="Zhao T."/>
            <person name="Touchman J."/>
            <person name="Sattley M."/>
        </authorList>
    </citation>
    <scope>NUCLEOTIDE SEQUENCE [LARGE SCALE GENOMIC DNA]</scope>
    <source>
        <strain evidence="1 2">ANT.BR</strain>
    </source>
</reference>
<comment type="caution">
    <text evidence="1">The sequence shown here is derived from an EMBL/GenBank/DDBJ whole genome shotgun (WGS) entry which is preliminary data.</text>
</comment>
<organism evidence="1 2">
    <name type="scientific">Rhodoferax antarcticus ANT.BR</name>
    <dbReference type="NCBI Taxonomy" id="1111071"/>
    <lineage>
        <taxon>Bacteria</taxon>
        <taxon>Pseudomonadati</taxon>
        <taxon>Pseudomonadota</taxon>
        <taxon>Betaproteobacteria</taxon>
        <taxon>Burkholderiales</taxon>
        <taxon>Comamonadaceae</taxon>
        <taxon>Rhodoferax</taxon>
    </lineage>
</organism>
<gene>
    <name evidence="1" type="ORF">BLL52_0324</name>
</gene>
<evidence type="ECO:0008006" key="3">
    <source>
        <dbReference type="Google" id="ProtNLM"/>
    </source>
</evidence>
<evidence type="ECO:0000313" key="1">
    <source>
        <dbReference type="EMBL" id="OLP08374.1"/>
    </source>
</evidence>
<keyword evidence="2" id="KW-1185">Reference proteome</keyword>
<dbReference type="Proteomes" id="UP000185911">
    <property type="component" value="Unassembled WGS sequence"/>
</dbReference>
<evidence type="ECO:0000313" key="2">
    <source>
        <dbReference type="Proteomes" id="UP000185911"/>
    </source>
</evidence>
<dbReference type="RefSeq" id="WP_075584978.1">
    <property type="nucleotide sequence ID" value="NZ_MSYM01000003.1"/>
</dbReference>